<dbReference type="SUPFAM" id="SSF55729">
    <property type="entry name" value="Acyl-CoA N-acyltransferases (Nat)"/>
    <property type="match status" value="1"/>
</dbReference>
<gene>
    <name evidence="2" type="ORF">Tci_000609</name>
</gene>
<proteinExistence type="predicted"/>
<accession>A0A699GGM0</accession>
<dbReference type="InterPro" id="IPR016181">
    <property type="entry name" value="Acyl_CoA_acyltransferase"/>
</dbReference>
<sequence>MVDADAEALFAIYGDPLVMKYTDEEPFPTLSTVGIMLKSVRALLVAGQSLEWAIILRGSGDVIGTCGLHSFDLTNGVAEVGCLLKRAEWGKGFMADALALLTRFAADVLKLKRLIADVAPQNQQAQRLFHKLGYRRAASIDAAIQSVEVMVDERLGEYMDNPIIGPLARQMKEKYRGAIIERAATARMEGEVNGE</sequence>
<organism evidence="2">
    <name type="scientific">Tanacetum cinerariifolium</name>
    <name type="common">Dalmatian daisy</name>
    <name type="synonym">Chrysanthemum cinerariifolium</name>
    <dbReference type="NCBI Taxonomy" id="118510"/>
    <lineage>
        <taxon>Eukaryota</taxon>
        <taxon>Viridiplantae</taxon>
        <taxon>Streptophyta</taxon>
        <taxon>Embryophyta</taxon>
        <taxon>Tracheophyta</taxon>
        <taxon>Spermatophyta</taxon>
        <taxon>Magnoliopsida</taxon>
        <taxon>eudicotyledons</taxon>
        <taxon>Gunneridae</taxon>
        <taxon>Pentapetalae</taxon>
        <taxon>asterids</taxon>
        <taxon>campanulids</taxon>
        <taxon>Asterales</taxon>
        <taxon>Asteraceae</taxon>
        <taxon>Asteroideae</taxon>
        <taxon>Anthemideae</taxon>
        <taxon>Anthemidinae</taxon>
        <taxon>Tanacetum</taxon>
    </lineage>
</organism>
<dbReference type="Gene3D" id="3.40.630.30">
    <property type="match status" value="1"/>
</dbReference>
<dbReference type="InterPro" id="IPR000182">
    <property type="entry name" value="GNAT_dom"/>
</dbReference>
<dbReference type="InterPro" id="IPR051531">
    <property type="entry name" value="N-acetyltransferase"/>
</dbReference>
<protein>
    <recommendedName>
        <fullName evidence="1">N-acetyltransferase domain-containing protein</fullName>
    </recommendedName>
</protein>
<feature type="domain" description="N-acetyltransferase" evidence="1">
    <location>
        <begin position="1"/>
        <end position="164"/>
    </location>
</feature>
<dbReference type="EMBL" id="BKCJ010000012">
    <property type="protein sequence ID" value="GEU28631.1"/>
    <property type="molecule type" value="Genomic_DNA"/>
</dbReference>
<dbReference type="GO" id="GO:0016747">
    <property type="term" value="F:acyltransferase activity, transferring groups other than amino-acyl groups"/>
    <property type="evidence" value="ECO:0007669"/>
    <property type="project" value="InterPro"/>
</dbReference>
<dbReference type="Pfam" id="PF13302">
    <property type="entry name" value="Acetyltransf_3"/>
    <property type="match status" value="1"/>
</dbReference>
<dbReference type="PANTHER" id="PTHR43792">
    <property type="entry name" value="GNAT FAMILY, PUTATIVE (AFU_ORTHOLOGUE AFUA_3G00765)-RELATED-RELATED"/>
    <property type="match status" value="1"/>
</dbReference>
<evidence type="ECO:0000313" key="2">
    <source>
        <dbReference type="EMBL" id="GEU28631.1"/>
    </source>
</evidence>
<reference evidence="2" key="1">
    <citation type="journal article" date="2019" name="Sci. Rep.">
        <title>Draft genome of Tanacetum cinerariifolium, the natural source of mosquito coil.</title>
        <authorList>
            <person name="Yamashiro T."/>
            <person name="Shiraishi A."/>
            <person name="Satake H."/>
            <person name="Nakayama K."/>
        </authorList>
    </citation>
    <scope>NUCLEOTIDE SEQUENCE</scope>
</reference>
<evidence type="ECO:0000259" key="1">
    <source>
        <dbReference type="PROSITE" id="PS51186"/>
    </source>
</evidence>
<dbReference type="PROSITE" id="PS51186">
    <property type="entry name" value="GNAT"/>
    <property type="match status" value="1"/>
</dbReference>
<comment type="caution">
    <text evidence="2">The sequence shown here is derived from an EMBL/GenBank/DDBJ whole genome shotgun (WGS) entry which is preliminary data.</text>
</comment>
<dbReference type="AlphaFoldDB" id="A0A699GGM0"/>
<name>A0A699GGM0_TANCI</name>